<feature type="non-terminal residue" evidence="1">
    <location>
        <position position="715"/>
    </location>
</feature>
<dbReference type="EMBL" id="JANBPG010001453">
    <property type="protein sequence ID" value="KAJ1889889.1"/>
    <property type="molecule type" value="Genomic_DNA"/>
</dbReference>
<name>A0ACC1I7X7_9FUNG</name>
<sequence length="715" mass="76991">MDTVIDQATIDELPFVYQVRIRDIEQEYKDGDITQKGLAKRMAQLMQEYQSSTDNVRNSILAAGYDEDVLPGARKMQFDSPGNGSSGSSTVDSGVNPKLGAHRGRGSADAVVGVRSGSTKANYDVRKSTAMGFKKPGINFEALLDDFSSSNNNNGGGMEDYGDDMHLSHQQQRQKLSVETGYSREESGPLSPQFGFSLGSPMHSMPPMPTIARRQQNAGYGGENSGDFDEMTSGRAYDVLSDMMDPYTALSSQSNQELYSDNSSSNSILDEISDLEPTGYMPDMVGAQSTTQRPHELTGQDRPAEVAVGSAPAHAQRDFRPEPIQIAADRGNMQLPSHLGVPSMPSASQLLTPDTPTVGLFIHHGIDPQAASRAAPMQEKRPVLVPHMPFSAAAAETFLSPVSGTHETHEFDAEEEEMYASLRQQKQQQRPHSARSSVLADTGAASTIRGGTITLKDMVLADTGFGSDKGSAAVAAAVAAAAAAFPEPPVSPGRVTNHLQQLKRNSIQSAAFGGGLQVVNSDDKLREVAFPVLDEVDTEEQAQQMQKPVAARAVSRRPTYGTRSAGWNVVAANNAARVSYYEAEHESELEVPANFDMMLLAAEQMQIAGPAEPEGGHQQMGANNRQSLQYTFEESAAMSMDAQTYLEMTVPAEQVPMVVEEEPDMATRGHTSYLYEGPLVYEDWDASMQAGGENGAAEHQMAAAPEGGYMETIVE</sequence>
<evidence type="ECO:0000313" key="1">
    <source>
        <dbReference type="EMBL" id="KAJ1889889.1"/>
    </source>
</evidence>
<reference evidence="1" key="1">
    <citation type="submission" date="2022-07" db="EMBL/GenBank/DDBJ databases">
        <title>Phylogenomic reconstructions and comparative analyses of Kickxellomycotina fungi.</title>
        <authorList>
            <person name="Reynolds N.K."/>
            <person name="Stajich J.E."/>
            <person name="Barry K."/>
            <person name="Grigoriev I.V."/>
            <person name="Crous P."/>
            <person name="Smith M.E."/>
        </authorList>
    </citation>
    <scope>NUCLEOTIDE SEQUENCE</scope>
    <source>
        <strain evidence="1">Benny 63K</strain>
    </source>
</reference>
<comment type="caution">
    <text evidence="1">The sequence shown here is derived from an EMBL/GenBank/DDBJ whole genome shotgun (WGS) entry which is preliminary data.</text>
</comment>
<proteinExistence type="predicted"/>
<evidence type="ECO:0000313" key="2">
    <source>
        <dbReference type="Proteomes" id="UP001150581"/>
    </source>
</evidence>
<protein>
    <submittedName>
        <fullName evidence="1">Uncharacterized protein</fullName>
    </submittedName>
</protein>
<dbReference type="Proteomes" id="UP001150581">
    <property type="component" value="Unassembled WGS sequence"/>
</dbReference>
<organism evidence="1 2">
    <name type="scientific">Kickxella alabastrina</name>
    <dbReference type="NCBI Taxonomy" id="61397"/>
    <lineage>
        <taxon>Eukaryota</taxon>
        <taxon>Fungi</taxon>
        <taxon>Fungi incertae sedis</taxon>
        <taxon>Zoopagomycota</taxon>
        <taxon>Kickxellomycotina</taxon>
        <taxon>Kickxellomycetes</taxon>
        <taxon>Kickxellales</taxon>
        <taxon>Kickxellaceae</taxon>
        <taxon>Kickxella</taxon>
    </lineage>
</organism>
<accession>A0ACC1I7X7</accession>
<gene>
    <name evidence="1" type="ORF">LPJ66_007786</name>
</gene>
<keyword evidence="2" id="KW-1185">Reference proteome</keyword>